<name>A8LTB9_DINSH</name>
<reference evidence="1" key="2">
    <citation type="submission" date="2009-07" db="EMBL/GenBank/DDBJ databases">
        <title>The Roseobacter - microalgae symbiosis: Adaptation to viral pressure, horizontal gene transfer, and ability to synthesize vitamine B12 under all conditions are revealed by the genome sequence.</title>
        <authorList>
            <person name="Liesegang H."/>
            <person name="Wagner-Doebler I."/>
        </authorList>
    </citation>
    <scope>NUCLEOTIDE SEQUENCE</scope>
    <source>
        <strain evidence="1">DFL 12</strain>
        <plasmid evidence="1">pDSHI01</plasmid>
        <plasmid evidence="2">pDSHI03</plasmid>
    </source>
</reference>
<evidence type="ECO:0008006" key="4">
    <source>
        <dbReference type="Google" id="ProtNLM"/>
    </source>
</evidence>
<accession>A8LTB9</accession>
<dbReference type="RefSeq" id="WP_012187052.1">
    <property type="nucleotide sequence ID" value="NC_009955.1"/>
</dbReference>
<proteinExistence type="predicted"/>
<dbReference type="AlphaFoldDB" id="A8LTB9"/>
<organism evidence="1 3">
    <name type="scientific">Dinoroseobacter shibae (strain DSM 16493 / NCIMB 14021 / DFL 12)</name>
    <dbReference type="NCBI Taxonomy" id="398580"/>
    <lineage>
        <taxon>Bacteria</taxon>
        <taxon>Pseudomonadati</taxon>
        <taxon>Pseudomonadota</taxon>
        <taxon>Alphaproteobacteria</taxon>
        <taxon>Rhodobacterales</taxon>
        <taxon>Roseobacteraceae</taxon>
        <taxon>Dinoroseobacter</taxon>
    </lineage>
</organism>
<geneLocation type="plasmid" evidence="1 3">
    <name>pDSHI01</name>
</geneLocation>
<keyword evidence="3" id="KW-1185">Reference proteome</keyword>
<keyword evidence="1" id="KW-0614">Plasmid</keyword>
<geneLocation type="plasmid" evidence="2 3">
    <name>pDSHI03</name>
</geneLocation>
<dbReference type="EMBL" id="CP000831">
    <property type="protein sequence ID" value="ABV95486.1"/>
    <property type="molecule type" value="Genomic_DNA"/>
</dbReference>
<dbReference type="Proteomes" id="UP000006833">
    <property type="component" value="Plasmid pDSHI01"/>
</dbReference>
<dbReference type="KEGG" id="dsh:Dshi_4032"/>
<reference evidence="3" key="3">
    <citation type="journal article" date="2010" name="ISME J.">
        <title>The complete genome sequence of the algal symbiont Dinoroseobacter shibae: a hitchhiker's guide to life in the sea.</title>
        <authorList>
            <person name="Wagner-Dobler I."/>
            <person name="Ballhausen B."/>
            <person name="Berger M."/>
            <person name="Brinkhoff T."/>
            <person name="Buchholz I."/>
            <person name="Bunk B."/>
            <person name="Cypionka H."/>
            <person name="Daniel R."/>
            <person name="Drepper T."/>
            <person name="Gerdts G."/>
            <person name="Hahnke S."/>
            <person name="Han C."/>
            <person name="Jahn D."/>
            <person name="Kalhoefer D."/>
            <person name="Kiss H."/>
            <person name="Klenk H.P."/>
            <person name="Kyrpides N."/>
            <person name="Liebl W."/>
            <person name="Liesegang H."/>
            <person name="Meincke L."/>
            <person name="Pati A."/>
            <person name="Petersen J."/>
            <person name="Piekarski T."/>
            <person name="Pommerenke C."/>
            <person name="Pradella S."/>
            <person name="Pukall R."/>
            <person name="Rabus R."/>
            <person name="Stackebrandt E."/>
            <person name="Thole S."/>
            <person name="Thompson L."/>
            <person name="Tielen P."/>
            <person name="Tomasch J."/>
            <person name="von Jan M."/>
            <person name="Wanphrut N."/>
            <person name="Wichels A."/>
            <person name="Zech H."/>
            <person name="Simon M."/>
        </authorList>
    </citation>
    <scope>NUCLEOTIDE SEQUENCE [LARGE SCALE GENOMIC DNA]</scope>
    <source>
        <strain evidence="3">DSM 16493 / NCIMB 14021 / DFL 12</strain>
        <plasmid evidence="3">Plasmid pDSHI01</plasmid>
        <plasmid evidence="3">Plasmid pDSHI03</plasmid>
    </source>
</reference>
<dbReference type="HOGENOM" id="CLU_1155002_0_0_5"/>
<evidence type="ECO:0000313" key="1">
    <source>
        <dbReference type="EMBL" id="ABV95486.1"/>
    </source>
</evidence>
<reference evidence="1" key="1">
    <citation type="submission" date="2007-09" db="EMBL/GenBank/DDBJ databases">
        <title>Complete sequence of chromosome of Dinoroseobacter shibae DFL 12.</title>
        <authorList>
            <consortium name="US DOE Joint Genome Institute"/>
            <person name="Copeland A."/>
            <person name="Lucas S."/>
            <person name="Lapidus A."/>
            <person name="Barry K."/>
            <person name="Glavina del Rio T."/>
            <person name="Dalin E."/>
            <person name="Tice H."/>
            <person name="Pitluck S."/>
            <person name="Thompson L.S."/>
            <person name="Brettin T."/>
            <person name="Bruce D."/>
            <person name="Detter J.C."/>
            <person name="Han C."/>
            <person name="Tapia R."/>
            <person name="Schmutz J."/>
            <person name="Larimer F."/>
            <person name="Land M."/>
            <person name="Hauser L."/>
            <person name="Kyrpides N."/>
            <person name="Kim E."/>
            <person name="Richardson P."/>
        </authorList>
    </citation>
    <scope>NUCLEOTIDE SEQUENCE</scope>
    <source>
        <strain evidence="1">DFL 12</strain>
        <plasmid evidence="1">pDSHI01</plasmid>
        <plasmid evidence="2">pDSHI03</plasmid>
    </source>
</reference>
<sequence length="240" mass="26177">MQAKMRNANTRSGFALIVVLSGLTVLTALFAVTSAIMMARLERSHSTAVLVGTNRLNHEALRLVLQGEVPDASAALLQLELGGATYQITLQDTGGLIDLNTAAPELIDMVADHLGLPEEALDRLRDWRRTPHRLIRTSDFLRVTDASPALNSKLEEIATVYSGRRGIAPDVAPQAVLELISDHGSSREAALEEIDGEFVSAPSGVNFRVVVQDSKTRAEWIAGTVHLPRTSDNRRVLWLR</sequence>
<dbReference type="EMBL" id="CP000833">
    <property type="protein sequence ID" value="ABV95759.1"/>
    <property type="molecule type" value="Genomic_DNA"/>
</dbReference>
<dbReference type="Proteomes" id="UP000006833">
    <property type="component" value="Plasmid pDSHI03"/>
</dbReference>
<protein>
    <recommendedName>
        <fullName evidence="4">General secretion pathway protein K</fullName>
    </recommendedName>
</protein>
<gene>
    <name evidence="1" type="ordered locus">Dshi_3756</name>
    <name evidence="2" type="ordered locus">Dshi_4032</name>
</gene>
<dbReference type="OrthoDB" id="7867117at2"/>
<dbReference type="KEGG" id="dsh:Dshi_3756"/>
<evidence type="ECO:0000313" key="3">
    <source>
        <dbReference type="Proteomes" id="UP000006833"/>
    </source>
</evidence>
<evidence type="ECO:0000313" key="2">
    <source>
        <dbReference type="EMBL" id="ABV95759.1"/>
    </source>
</evidence>